<dbReference type="PRINTS" id="PR00419">
    <property type="entry name" value="ADXRDTASE"/>
</dbReference>
<comment type="cofactor">
    <cofactor evidence="1">
        <name>FAD</name>
        <dbReference type="ChEBI" id="CHEBI:57692"/>
    </cofactor>
</comment>
<dbReference type="SUPFAM" id="SSF51905">
    <property type="entry name" value="FAD/NAD(P)-binding domain"/>
    <property type="match status" value="1"/>
</dbReference>
<dbReference type="Gene3D" id="3.50.50.60">
    <property type="entry name" value="FAD/NAD(P)-binding domain"/>
    <property type="match status" value="1"/>
</dbReference>
<dbReference type="InterPro" id="IPR017741">
    <property type="entry name" value="FAD-dependent_OxRdtase_HpnW"/>
</dbReference>
<dbReference type="InterPro" id="IPR006076">
    <property type="entry name" value="FAD-dep_OxRdtase"/>
</dbReference>
<reference evidence="6 7" key="1">
    <citation type="submission" date="2017-02" db="EMBL/GenBank/DDBJ databases">
        <authorList>
            <person name="Peterson S.W."/>
        </authorList>
    </citation>
    <scope>NUCLEOTIDE SEQUENCE [LARGE SCALE GENOMIC DNA]</scope>
    <source>
        <strain evidence="6 7">DSM 22899</strain>
    </source>
</reference>
<evidence type="ECO:0000256" key="4">
    <source>
        <dbReference type="ARBA" id="ARBA00023002"/>
    </source>
</evidence>
<keyword evidence="4" id="KW-0560">Oxidoreductase</keyword>
<proteinExistence type="inferred from homology"/>
<dbReference type="OrthoDB" id="9799943at2"/>
<sequence>MNIKNNKAATVIGAGIVGLATARTLIQQGYSVTVYERHPKATGASVRNFGMVWPVGQPEGIAYECAIRSRDVWKAIGTAAKMWHEQVGSLHVAYHPLELAVLEQYAAQYGHTRDCAMLTPDQVLSKSPAVNPAGLLGGLWSADEVIVDPREASAKVAGYLEEQHGVTFRWNTNISRINGTTVWTGDGTFHEADLVAVCSGADFETLYPELYAASPITKCKLQMMRLVAQPGAWRIGPALCGGLSLLHYGSFLATPASAALRQWVEQEMAEYLRWGIHVMASQQGSGELTIGDSHEYGLAPDPFDRQFINDMVMDYLKTFTRFKDYRLTQSWNGVYAKMTNGSNHLLAQPEEGVFVLNALGGAGMTLSFGLSEHVFGS</sequence>
<dbReference type="GO" id="GO:0016491">
    <property type="term" value="F:oxidoreductase activity"/>
    <property type="evidence" value="ECO:0007669"/>
    <property type="project" value="UniProtKB-KW"/>
</dbReference>
<dbReference type="NCBIfam" id="TIGR03364">
    <property type="entry name" value="HpnW_proposed"/>
    <property type="match status" value="1"/>
</dbReference>
<evidence type="ECO:0000313" key="7">
    <source>
        <dbReference type="Proteomes" id="UP000190541"/>
    </source>
</evidence>
<evidence type="ECO:0000256" key="3">
    <source>
        <dbReference type="ARBA" id="ARBA00022630"/>
    </source>
</evidence>
<evidence type="ECO:0000256" key="2">
    <source>
        <dbReference type="ARBA" id="ARBA00009410"/>
    </source>
</evidence>
<dbReference type="Proteomes" id="UP000190541">
    <property type="component" value="Unassembled WGS sequence"/>
</dbReference>
<comment type="similarity">
    <text evidence="2">Belongs to the DadA oxidoreductase family.</text>
</comment>
<organism evidence="6 7">
    <name type="scientific">Parapedobacter luteus</name>
    <dbReference type="NCBI Taxonomy" id="623280"/>
    <lineage>
        <taxon>Bacteria</taxon>
        <taxon>Pseudomonadati</taxon>
        <taxon>Bacteroidota</taxon>
        <taxon>Sphingobacteriia</taxon>
        <taxon>Sphingobacteriales</taxon>
        <taxon>Sphingobacteriaceae</taxon>
        <taxon>Parapedobacter</taxon>
    </lineage>
</organism>
<feature type="domain" description="FAD dependent oxidoreductase" evidence="5">
    <location>
        <begin position="10"/>
        <end position="373"/>
    </location>
</feature>
<dbReference type="GO" id="GO:0005737">
    <property type="term" value="C:cytoplasm"/>
    <property type="evidence" value="ECO:0007669"/>
    <property type="project" value="TreeGrafter"/>
</dbReference>
<evidence type="ECO:0000259" key="5">
    <source>
        <dbReference type="Pfam" id="PF01266"/>
    </source>
</evidence>
<dbReference type="PANTHER" id="PTHR13847">
    <property type="entry name" value="SARCOSINE DEHYDROGENASE-RELATED"/>
    <property type="match status" value="1"/>
</dbReference>
<dbReference type="RefSeq" id="WP_079715063.1">
    <property type="nucleotide sequence ID" value="NZ_FUYS01000001.1"/>
</dbReference>
<gene>
    <name evidence="6" type="ORF">SAMN05660226_00350</name>
</gene>
<evidence type="ECO:0000313" key="6">
    <source>
        <dbReference type="EMBL" id="SKB28225.1"/>
    </source>
</evidence>
<keyword evidence="7" id="KW-1185">Reference proteome</keyword>
<keyword evidence="3" id="KW-0285">Flavoprotein</keyword>
<dbReference type="InterPro" id="IPR036188">
    <property type="entry name" value="FAD/NAD-bd_sf"/>
</dbReference>
<dbReference type="EMBL" id="FUYS01000001">
    <property type="protein sequence ID" value="SKB28225.1"/>
    <property type="molecule type" value="Genomic_DNA"/>
</dbReference>
<accession>A0A1T5A046</accession>
<dbReference type="Pfam" id="PF01266">
    <property type="entry name" value="DAO"/>
    <property type="match status" value="1"/>
</dbReference>
<evidence type="ECO:0000256" key="1">
    <source>
        <dbReference type="ARBA" id="ARBA00001974"/>
    </source>
</evidence>
<protein>
    <submittedName>
        <fullName evidence="6">FAD dependent oxidoreductase TIGR03364</fullName>
    </submittedName>
</protein>
<dbReference type="AlphaFoldDB" id="A0A1T5A046"/>
<dbReference type="STRING" id="623280.SAMN05660226_00350"/>
<dbReference type="PANTHER" id="PTHR13847:SF286">
    <property type="entry name" value="D-AMINO ACID DEHYDROGENASE"/>
    <property type="match status" value="1"/>
</dbReference>
<dbReference type="Gene3D" id="3.30.9.10">
    <property type="entry name" value="D-Amino Acid Oxidase, subunit A, domain 2"/>
    <property type="match status" value="1"/>
</dbReference>
<name>A0A1T5A046_9SPHI</name>